<dbReference type="PANTHER" id="PTHR43744:SF12">
    <property type="entry name" value="ABC TRANSPORTER PERMEASE PROTEIN MG189-RELATED"/>
    <property type="match status" value="1"/>
</dbReference>
<dbReference type="InterPro" id="IPR035906">
    <property type="entry name" value="MetI-like_sf"/>
</dbReference>
<feature type="domain" description="ABC transmembrane type-1" evidence="8">
    <location>
        <begin position="57"/>
        <end position="248"/>
    </location>
</feature>
<accession>A0ABT9DAZ8</accession>
<gene>
    <name evidence="9" type="ORF">Q6348_12825</name>
</gene>
<feature type="transmembrane region" description="Helical" evidence="7">
    <location>
        <begin position="92"/>
        <end position="113"/>
    </location>
</feature>
<dbReference type="SUPFAM" id="SSF161098">
    <property type="entry name" value="MetI-like"/>
    <property type="match status" value="1"/>
</dbReference>
<sequence length="262" mass="29224">MFEVRHRGSRMLLQLVLALMTLPFLLPLVEMVKGAFAGVGFQNFVVVWQTGVVPTFFKNSILLSMSVIALVYVGSMTAAFGFSKLRIRGKEIYFWMMIVALTLPEVILLSPLFVTFTKLQMYDTLFAVILPLAALQLPFAILLARNFYDGIPSELMDASRIDGANVPQLFWHVILPLTRPIASAIVVLTLINAWNSYLLPLVFLQDRSNQVVTLLPQFFIGQYSNDQTKILAAAVMTAIPTTLAYVLMQKNFERGLSAGALK</sequence>
<dbReference type="Pfam" id="PF00528">
    <property type="entry name" value="BPD_transp_1"/>
    <property type="match status" value="1"/>
</dbReference>
<evidence type="ECO:0000256" key="1">
    <source>
        <dbReference type="ARBA" id="ARBA00004651"/>
    </source>
</evidence>
<feature type="transmembrane region" description="Helical" evidence="7">
    <location>
        <begin position="61"/>
        <end position="80"/>
    </location>
</feature>
<evidence type="ECO:0000256" key="5">
    <source>
        <dbReference type="ARBA" id="ARBA00022989"/>
    </source>
</evidence>
<evidence type="ECO:0000313" key="9">
    <source>
        <dbReference type="EMBL" id="MDO8108078.1"/>
    </source>
</evidence>
<evidence type="ECO:0000313" key="10">
    <source>
        <dbReference type="Proteomes" id="UP001232536"/>
    </source>
</evidence>
<keyword evidence="6 7" id="KW-0472">Membrane</keyword>
<feature type="transmembrane region" description="Helical" evidence="7">
    <location>
        <begin position="169"/>
        <end position="194"/>
    </location>
</feature>
<evidence type="ECO:0000256" key="4">
    <source>
        <dbReference type="ARBA" id="ARBA00022692"/>
    </source>
</evidence>
<dbReference type="PROSITE" id="PS50928">
    <property type="entry name" value="ABC_TM1"/>
    <property type="match status" value="1"/>
</dbReference>
<proteinExistence type="inferred from homology"/>
<comment type="caution">
    <text evidence="9">The sequence shown here is derived from an EMBL/GenBank/DDBJ whole genome shotgun (WGS) entry which is preliminary data.</text>
</comment>
<dbReference type="Proteomes" id="UP001232536">
    <property type="component" value="Unassembled WGS sequence"/>
</dbReference>
<dbReference type="CDD" id="cd06261">
    <property type="entry name" value="TM_PBP2"/>
    <property type="match status" value="1"/>
</dbReference>
<evidence type="ECO:0000256" key="3">
    <source>
        <dbReference type="ARBA" id="ARBA00022475"/>
    </source>
</evidence>
<comment type="similarity">
    <text evidence="7">Belongs to the binding-protein-dependent transport system permease family.</text>
</comment>
<dbReference type="EMBL" id="JAUQYP010000001">
    <property type="protein sequence ID" value="MDO8108078.1"/>
    <property type="molecule type" value="Genomic_DNA"/>
</dbReference>
<dbReference type="Gene3D" id="1.10.3720.10">
    <property type="entry name" value="MetI-like"/>
    <property type="match status" value="1"/>
</dbReference>
<comment type="subcellular location">
    <subcellularLocation>
        <location evidence="1 7">Cell membrane</location>
        <topology evidence="1 7">Multi-pass membrane protein</topology>
    </subcellularLocation>
</comment>
<reference evidence="9 10" key="1">
    <citation type="submission" date="2023-07" db="EMBL/GenBank/DDBJ databases">
        <title>Description of novel actinomycetes strains, isolated from tidal flat sediment.</title>
        <authorList>
            <person name="Lu C."/>
        </authorList>
    </citation>
    <scope>NUCLEOTIDE SEQUENCE [LARGE SCALE GENOMIC DNA]</scope>
    <source>
        <strain evidence="9 10">SYSU T00b441</strain>
    </source>
</reference>
<keyword evidence="5 7" id="KW-1133">Transmembrane helix</keyword>
<dbReference type="PANTHER" id="PTHR43744">
    <property type="entry name" value="ABC TRANSPORTER PERMEASE PROTEIN MG189-RELATED-RELATED"/>
    <property type="match status" value="1"/>
</dbReference>
<keyword evidence="10" id="KW-1185">Reference proteome</keyword>
<keyword evidence="2 7" id="KW-0813">Transport</keyword>
<keyword evidence="4 7" id="KW-0812">Transmembrane</keyword>
<feature type="transmembrane region" description="Helical" evidence="7">
    <location>
        <begin position="230"/>
        <end position="248"/>
    </location>
</feature>
<dbReference type="RefSeq" id="WP_304601666.1">
    <property type="nucleotide sequence ID" value="NZ_JAUQYO010000001.1"/>
</dbReference>
<protein>
    <submittedName>
        <fullName evidence="9">Carbohydrate ABC transporter permease</fullName>
    </submittedName>
</protein>
<evidence type="ECO:0000256" key="2">
    <source>
        <dbReference type="ARBA" id="ARBA00022448"/>
    </source>
</evidence>
<evidence type="ECO:0000256" key="6">
    <source>
        <dbReference type="ARBA" id="ARBA00023136"/>
    </source>
</evidence>
<keyword evidence="3" id="KW-1003">Cell membrane</keyword>
<organism evidence="9 10">
    <name type="scientific">Actinotalea lenta</name>
    <dbReference type="NCBI Taxonomy" id="3064654"/>
    <lineage>
        <taxon>Bacteria</taxon>
        <taxon>Bacillati</taxon>
        <taxon>Actinomycetota</taxon>
        <taxon>Actinomycetes</taxon>
        <taxon>Micrococcales</taxon>
        <taxon>Cellulomonadaceae</taxon>
        <taxon>Actinotalea</taxon>
    </lineage>
</organism>
<evidence type="ECO:0000259" key="8">
    <source>
        <dbReference type="PROSITE" id="PS50928"/>
    </source>
</evidence>
<dbReference type="InterPro" id="IPR000515">
    <property type="entry name" value="MetI-like"/>
</dbReference>
<evidence type="ECO:0000256" key="7">
    <source>
        <dbReference type="RuleBase" id="RU363032"/>
    </source>
</evidence>
<name>A0ABT9DAZ8_9CELL</name>
<feature type="transmembrane region" description="Helical" evidence="7">
    <location>
        <begin position="125"/>
        <end position="148"/>
    </location>
</feature>